<accession>A0ABD2IJZ2</accession>
<dbReference type="Proteomes" id="UP001620645">
    <property type="component" value="Unassembled WGS sequence"/>
</dbReference>
<evidence type="ECO:0000313" key="2">
    <source>
        <dbReference type="Proteomes" id="UP001620645"/>
    </source>
</evidence>
<comment type="caution">
    <text evidence="1">The sequence shown here is derived from an EMBL/GenBank/DDBJ whole genome shotgun (WGS) entry which is preliminary data.</text>
</comment>
<evidence type="ECO:0000313" key="1">
    <source>
        <dbReference type="EMBL" id="KAL3079708.1"/>
    </source>
</evidence>
<gene>
    <name evidence="1" type="ORF">niasHS_013990</name>
</gene>
<proteinExistence type="predicted"/>
<keyword evidence="2" id="KW-1185">Reference proteome</keyword>
<dbReference type="EMBL" id="JBICCN010000300">
    <property type="protein sequence ID" value="KAL3079708.1"/>
    <property type="molecule type" value="Genomic_DNA"/>
</dbReference>
<sequence length="73" mass="8229">MGGRISQTSLGNEYVGYAWCACNLSTSNIKPTAELIRLHRLLDETFAVTVKVHCTCQTVSHRTYRFSKHSRIA</sequence>
<dbReference type="AlphaFoldDB" id="A0ABD2IJZ2"/>
<reference evidence="1 2" key="1">
    <citation type="submission" date="2024-10" db="EMBL/GenBank/DDBJ databases">
        <authorList>
            <person name="Kim D."/>
        </authorList>
    </citation>
    <scope>NUCLEOTIDE SEQUENCE [LARGE SCALE GENOMIC DNA]</scope>
    <source>
        <strain evidence="1">Taebaek</strain>
    </source>
</reference>
<name>A0ABD2IJZ2_HETSC</name>
<protein>
    <submittedName>
        <fullName evidence="1">Uncharacterized protein</fullName>
    </submittedName>
</protein>
<organism evidence="1 2">
    <name type="scientific">Heterodera schachtii</name>
    <name type="common">Sugarbeet cyst nematode worm</name>
    <name type="synonym">Tylenchus schachtii</name>
    <dbReference type="NCBI Taxonomy" id="97005"/>
    <lineage>
        <taxon>Eukaryota</taxon>
        <taxon>Metazoa</taxon>
        <taxon>Ecdysozoa</taxon>
        <taxon>Nematoda</taxon>
        <taxon>Chromadorea</taxon>
        <taxon>Rhabditida</taxon>
        <taxon>Tylenchina</taxon>
        <taxon>Tylenchomorpha</taxon>
        <taxon>Tylenchoidea</taxon>
        <taxon>Heteroderidae</taxon>
        <taxon>Heteroderinae</taxon>
        <taxon>Heterodera</taxon>
    </lineage>
</organism>